<dbReference type="GeneID" id="16835231"/>
<feature type="compositionally biased region" description="Polar residues" evidence="1">
    <location>
        <begin position="9"/>
        <end position="21"/>
    </location>
</feature>
<feature type="compositionally biased region" description="Low complexity" evidence="1">
    <location>
        <begin position="185"/>
        <end position="198"/>
    </location>
</feature>
<name>T2A9N8_9CAUD</name>
<organism evidence="2 3">
    <name type="scientific">Mycobacterium phage Bane1</name>
    <dbReference type="NCBI Taxonomy" id="1354508"/>
    <lineage>
        <taxon>Viruses</taxon>
        <taxon>Duplodnaviria</taxon>
        <taxon>Heunggongvirae</taxon>
        <taxon>Uroviricota</taxon>
        <taxon>Caudoviricetes</taxon>
        <taxon>Bclasvirinae</taxon>
        <taxon>Coopervirus</taxon>
        <taxon>Coopervirus bane1</taxon>
    </lineage>
</organism>
<proteinExistence type="predicted"/>
<feature type="region of interest" description="Disordered" evidence="1">
    <location>
        <begin position="1"/>
        <end position="28"/>
    </location>
</feature>
<evidence type="ECO:0000313" key="3">
    <source>
        <dbReference type="Proteomes" id="UP000016709"/>
    </source>
</evidence>
<evidence type="ECO:0000313" key="2">
    <source>
        <dbReference type="EMBL" id="AGU92104.1"/>
    </source>
</evidence>
<sequence>MVGYAPAMASTSTVGKTTSVPPSALSLFHKNPRRGDVSAIMSSLRRHTQYKPITANVGTHTGRAAEVLAGNHTLMAFRELAAAEPNDKRWQKMLVHWVDVDDDMAERIVVADNQTGRLGGFDDAELAELVAGFDGDTEGLGFTDADLDDLNAILEERADLPPMGDPFAKDGKDSTGSTDDDPDADTGPADAPGDPGSTRMVVLTLPIPRFVWVQQALERARVEFGVETNTDAVVALLEQWTGTEAPADTERLAAAADELLAEDPAGFTDDDD</sequence>
<dbReference type="RefSeq" id="YP_008531228.1">
    <property type="nucleotide sequence ID" value="NC_022331.2"/>
</dbReference>
<accession>T2A9N8</accession>
<dbReference type="KEGG" id="vg:16835231"/>
<feature type="region of interest" description="Disordered" evidence="1">
    <location>
        <begin position="157"/>
        <end position="198"/>
    </location>
</feature>
<evidence type="ECO:0000256" key="1">
    <source>
        <dbReference type="SAM" id="MobiDB-lite"/>
    </source>
</evidence>
<keyword evidence="3" id="KW-1185">Reference proteome</keyword>
<gene>
    <name evidence="2" type="ORF">BANE1_1</name>
</gene>
<reference evidence="2" key="1">
    <citation type="submission" date="2016-10" db="EMBL/GenBank/DDBJ databases">
        <authorList>
            <person name="Marlow S."/>
            <person name="Merrill C.A."/>
            <person name="Sargent C.J."/>
            <person name="Fisher J.N."/>
            <person name="Gardner A.V."/>
            <person name="Lunt B.L."/>
            <person name="Merrill B.D."/>
            <person name="Burnett S.H."/>
            <person name="Grose J.H."/>
            <person name="Breakwell D.P."/>
        </authorList>
    </citation>
    <scope>NUCLEOTIDE SEQUENCE</scope>
</reference>
<dbReference type="Proteomes" id="UP000016709">
    <property type="component" value="Segment"/>
</dbReference>
<dbReference type="EMBL" id="KF279412">
    <property type="protein sequence ID" value="AGU92104.1"/>
    <property type="molecule type" value="Genomic_DNA"/>
</dbReference>
<dbReference type="InterPro" id="IPR036086">
    <property type="entry name" value="ParB/Sulfiredoxin_sf"/>
</dbReference>
<dbReference type="SUPFAM" id="SSF110849">
    <property type="entry name" value="ParB/Sulfiredoxin"/>
    <property type="match status" value="1"/>
</dbReference>
<protein>
    <submittedName>
        <fullName evidence="2">Transcriptional regulator</fullName>
    </submittedName>
</protein>